<dbReference type="SUPFAM" id="SSF48208">
    <property type="entry name" value="Six-hairpin glycosidases"/>
    <property type="match status" value="1"/>
</dbReference>
<keyword evidence="6 9" id="KW-0326">Glycosidase</keyword>
<keyword evidence="7 9" id="KW-0119">Carbohydrate metabolism</keyword>
<evidence type="ECO:0000256" key="2">
    <source>
        <dbReference type="ARBA" id="ARBA00009209"/>
    </source>
</evidence>
<dbReference type="GO" id="GO:0008810">
    <property type="term" value="F:cellulase activity"/>
    <property type="evidence" value="ECO:0007669"/>
    <property type="project" value="UniProtKB-EC"/>
</dbReference>
<evidence type="ECO:0000256" key="5">
    <source>
        <dbReference type="ARBA" id="ARBA00023001"/>
    </source>
</evidence>
<reference evidence="10" key="2">
    <citation type="submission" date="2020-09" db="EMBL/GenBank/DDBJ databases">
        <authorList>
            <person name="Sun Q."/>
            <person name="Zhou Y."/>
        </authorList>
    </citation>
    <scope>NUCLEOTIDE SEQUENCE</scope>
    <source>
        <strain evidence="10">CGMCC 1.12426</strain>
    </source>
</reference>
<keyword evidence="3" id="KW-0732">Signal</keyword>
<keyword evidence="5" id="KW-0136">Cellulose degradation</keyword>
<dbReference type="InterPro" id="IPR012341">
    <property type="entry name" value="6hp_glycosidase-like_sf"/>
</dbReference>
<dbReference type="Pfam" id="PF01270">
    <property type="entry name" value="Glyco_hydro_8"/>
    <property type="match status" value="1"/>
</dbReference>
<evidence type="ECO:0000256" key="1">
    <source>
        <dbReference type="ARBA" id="ARBA00000966"/>
    </source>
</evidence>
<dbReference type="Proteomes" id="UP000605148">
    <property type="component" value="Unassembled WGS sequence"/>
</dbReference>
<comment type="similarity">
    <text evidence="2 9">Belongs to the glycosyl hydrolase 8 (cellulase D) family.</text>
</comment>
<evidence type="ECO:0000256" key="9">
    <source>
        <dbReference type="RuleBase" id="RU361167"/>
    </source>
</evidence>
<reference evidence="10" key="1">
    <citation type="journal article" date="2014" name="Int. J. Syst. Evol. Microbiol.">
        <title>Complete genome sequence of Corynebacterium casei LMG S-19264T (=DSM 44701T), isolated from a smear-ripened cheese.</title>
        <authorList>
            <consortium name="US DOE Joint Genome Institute (JGI-PGF)"/>
            <person name="Walter F."/>
            <person name="Albersmeier A."/>
            <person name="Kalinowski J."/>
            <person name="Ruckert C."/>
        </authorList>
    </citation>
    <scope>NUCLEOTIDE SEQUENCE</scope>
    <source>
        <strain evidence="10">CGMCC 1.12426</strain>
    </source>
</reference>
<sequence length="355" mass="39495">MSTRIRVAWRVAVFLLLQVLWLGGAEAQMPQQGTISPENWAAYTSRFLTSDGRVVDDANGGISHSESQGYGLLLAFLADDEAAFDQIWTFTKTNLWLRDDGLVVWKWDPRTTPRISDVNNASDGDLLIAYSLVLADRAWERPDLRAAAERITRAMERELFFEKDGAVLIRPAVDGFDGDDRPDGPVVNLSYWIFEALPVLGDLTGDGRWAELSKSGLRLVREARFGPDNLPSDWISVRAGLEPAAGFPPEFGYNAIRVPLYLLRAGHVSPALLLPFLDAMSAPDNRVPILNVETGEAKDRLTDPGYLVIGAALRCIFEGVPLDKALTTFRPTHYYPSTLHLLMLSYLAENHPRCR</sequence>
<comment type="catalytic activity">
    <reaction evidence="1">
        <text>Endohydrolysis of (1-&gt;4)-beta-D-glucosidic linkages in cellulose, lichenin and cereal beta-D-glucans.</text>
        <dbReference type="EC" id="3.2.1.4"/>
    </reaction>
</comment>
<evidence type="ECO:0000256" key="7">
    <source>
        <dbReference type="ARBA" id="ARBA00023326"/>
    </source>
</evidence>
<keyword evidence="11" id="KW-1185">Reference proteome</keyword>
<dbReference type="InterPro" id="IPR002037">
    <property type="entry name" value="Glyco_hydro_8"/>
</dbReference>
<evidence type="ECO:0000256" key="6">
    <source>
        <dbReference type="ARBA" id="ARBA00023295"/>
    </source>
</evidence>
<organism evidence="10 11">
    <name type="scientific">Roseibium aquae</name>
    <dbReference type="NCBI Taxonomy" id="1323746"/>
    <lineage>
        <taxon>Bacteria</taxon>
        <taxon>Pseudomonadati</taxon>
        <taxon>Pseudomonadota</taxon>
        <taxon>Alphaproteobacteria</taxon>
        <taxon>Hyphomicrobiales</taxon>
        <taxon>Stappiaceae</taxon>
        <taxon>Roseibium</taxon>
    </lineage>
</organism>
<proteinExistence type="inferred from homology"/>
<evidence type="ECO:0000256" key="4">
    <source>
        <dbReference type="ARBA" id="ARBA00022801"/>
    </source>
</evidence>
<evidence type="ECO:0000313" key="10">
    <source>
        <dbReference type="EMBL" id="GGB41329.1"/>
    </source>
</evidence>
<dbReference type="AlphaFoldDB" id="A0A916TDY2"/>
<dbReference type="PROSITE" id="PS00812">
    <property type="entry name" value="GLYCOSYL_HYDROL_F8"/>
    <property type="match status" value="1"/>
</dbReference>
<dbReference type="EMBL" id="BMFA01000003">
    <property type="protein sequence ID" value="GGB41329.1"/>
    <property type="molecule type" value="Genomic_DNA"/>
</dbReference>
<evidence type="ECO:0000256" key="8">
    <source>
        <dbReference type="PROSITE-ProRule" id="PRU10058"/>
    </source>
</evidence>
<dbReference type="EC" id="3.2.1.-" evidence="9"/>
<protein>
    <recommendedName>
        <fullName evidence="9">Glucanase</fullName>
        <ecNumber evidence="9">3.2.1.-</ecNumber>
    </recommendedName>
</protein>
<name>A0A916TDY2_9HYPH</name>
<evidence type="ECO:0000256" key="3">
    <source>
        <dbReference type="ARBA" id="ARBA00022729"/>
    </source>
</evidence>
<accession>A0A916TDY2</accession>
<dbReference type="PRINTS" id="PR00735">
    <property type="entry name" value="GLHYDRLASE8"/>
</dbReference>
<dbReference type="InterPro" id="IPR008928">
    <property type="entry name" value="6-hairpin_glycosidase_sf"/>
</dbReference>
<keyword evidence="4 9" id="KW-0378">Hydrolase</keyword>
<gene>
    <name evidence="10" type="primary">celC</name>
    <name evidence="10" type="ORF">GCM10011316_11580</name>
</gene>
<dbReference type="Gene3D" id="1.50.10.10">
    <property type="match status" value="1"/>
</dbReference>
<dbReference type="InterPro" id="IPR019834">
    <property type="entry name" value="Glyco_hydro_8_CS"/>
</dbReference>
<evidence type="ECO:0000313" key="11">
    <source>
        <dbReference type="Proteomes" id="UP000605148"/>
    </source>
</evidence>
<keyword evidence="7 9" id="KW-0624">Polysaccharide degradation</keyword>
<dbReference type="GO" id="GO:0030245">
    <property type="term" value="P:cellulose catabolic process"/>
    <property type="evidence" value="ECO:0007669"/>
    <property type="project" value="UniProtKB-KW"/>
</dbReference>
<comment type="caution">
    <text evidence="10">The sequence shown here is derived from an EMBL/GenBank/DDBJ whole genome shotgun (WGS) entry which is preliminary data.</text>
</comment>
<feature type="active site" description="Nucleophile" evidence="8">
    <location>
        <position position="123"/>
    </location>
</feature>